<feature type="compositionally biased region" description="Basic residues" evidence="1">
    <location>
        <begin position="163"/>
        <end position="176"/>
    </location>
</feature>
<proteinExistence type="predicted"/>
<evidence type="ECO:0000256" key="1">
    <source>
        <dbReference type="SAM" id="MobiDB-lite"/>
    </source>
</evidence>
<sequence>MSINPRTACEKGTNIDSILPVLSQGQPSRCVFRSRSAQQAVVHHIKTTPSSDSSQSQHPSLQSARNNGQAKNFNIQIAAREASRIPSRPSPAASIIVFLPGSGDSPVSSPLIQIPRDPDRQHSEPLESQRRSALSIPISDSLPVSKKSVTATRNRDNNNTHNTRQRQQHQKSKKKAKDQSSWWLSRGCRVRSSALHEREAHHHHLFALLRTSLIHGLCPANTIVVTKSFYNFVLPSPPPAEPSTWSYSNSGTVQLQLQLRLPPCRATNFHPRAVLCWLCVSIFNPASWCYFGRTTFTTTIVHENGKPEL</sequence>
<organism evidence="2 3">
    <name type="scientific">Aulographum hederae CBS 113979</name>
    <dbReference type="NCBI Taxonomy" id="1176131"/>
    <lineage>
        <taxon>Eukaryota</taxon>
        <taxon>Fungi</taxon>
        <taxon>Dikarya</taxon>
        <taxon>Ascomycota</taxon>
        <taxon>Pezizomycotina</taxon>
        <taxon>Dothideomycetes</taxon>
        <taxon>Pleosporomycetidae</taxon>
        <taxon>Aulographales</taxon>
        <taxon>Aulographaceae</taxon>
    </lineage>
</organism>
<dbReference type="Proteomes" id="UP000800041">
    <property type="component" value="Unassembled WGS sequence"/>
</dbReference>
<keyword evidence="3" id="KW-1185">Reference proteome</keyword>
<protein>
    <submittedName>
        <fullName evidence="2">Uncharacterized protein</fullName>
    </submittedName>
</protein>
<feature type="compositionally biased region" description="Low complexity" evidence="1">
    <location>
        <begin position="50"/>
        <end position="63"/>
    </location>
</feature>
<evidence type="ECO:0000313" key="2">
    <source>
        <dbReference type="EMBL" id="KAF1982940.1"/>
    </source>
</evidence>
<gene>
    <name evidence="2" type="ORF">K402DRAFT_184043</name>
</gene>
<evidence type="ECO:0000313" key="3">
    <source>
        <dbReference type="Proteomes" id="UP000800041"/>
    </source>
</evidence>
<reference evidence="2" key="1">
    <citation type="journal article" date="2020" name="Stud. Mycol.">
        <title>101 Dothideomycetes genomes: a test case for predicting lifestyles and emergence of pathogens.</title>
        <authorList>
            <person name="Haridas S."/>
            <person name="Albert R."/>
            <person name="Binder M."/>
            <person name="Bloem J."/>
            <person name="Labutti K."/>
            <person name="Salamov A."/>
            <person name="Andreopoulos B."/>
            <person name="Baker S."/>
            <person name="Barry K."/>
            <person name="Bills G."/>
            <person name="Bluhm B."/>
            <person name="Cannon C."/>
            <person name="Castanera R."/>
            <person name="Culley D."/>
            <person name="Daum C."/>
            <person name="Ezra D."/>
            <person name="Gonzalez J."/>
            <person name="Henrissat B."/>
            <person name="Kuo A."/>
            <person name="Liang C."/>
            <person name="Lipzen A."/>
            <person name="Lutzoni F."/>
            <person name="Magnuson J."/>
            <person name="Mondo S."/>
            <person name="Nolan M."/>
            <person name="Ohm R."/>
            <person name="Pangilinan J."/>
            <person name="Park H.-J."/>
            <person name="Ramirez L."/>
            <person name="Alfaro M."/>
            <person name="Sun H."/>
            <person name="Tritt A."/>
            <person name="Yoshinaga Y."/>
            <person name="Zwiers L.-H."/>
            <person name="Turgeon B."/>
            <person name="Goodwin S."/>
            <person name="Spatafora J."/>
            <person name="Crous P."/>
            <person name="Grigoriev I."/>
        </authorList>
    </citation>
    <scope>NUCLEOTIDE SEQUENCE</scope>
    <source>
        <strain evidence="2">CBS 113979</strain>
    </source>
</reference>
<feature type="compositionally biased region" description="Basic and acidic residues" evidence="1">
    <location>
        <begin position="116"/>
        <end position="130"/>
    </location>
</feature>
<dbReference type="AlphaFoldDB" id="A0A6G1GQ62"/>
<feature type="region of interest" description="Disordered" evidence="1">
    <location>
        <begin position="41"/>
        <end position="68"/>
    </location>
</feature>
<accession>A0A6G1GQ62</accession>
<feature type="region of interest" description="Disordered" evidence="1">
    <location>
        <begin position="106"/>
        <end position="180"/>
    </location>
</feature>
<name>A0A6G1GQ62_9PEZI</name>
<dbReference type="EMBL" id="ML977179">
    <property type="protein sequence ID" value="KAF1982940.1"/>
    <property type="molecule type" value="Genomic_DNA"/>
</dbReference>